<evidence type="ECO:0000313" key="5">
    <source>
        <dbReference type="Proteomes" id="UP001392437"/>
    </source>
</evidence>
<dbReference type="Gene3D" id="3.40.50.1820">
    <property type="entry name" value="alpha/beta hydrolase"/>
    <property type="match status" value="1"/>
</dbReference>
<dbReference type="InterPro" id="IPR029058">
    <property type="entry name" value="AB_hydrolase_fold"/>
</dbReference>
<dbReference type="GO" id="GO:0019748">
    <property type="term" value="P:secondary metabolic process"/>
    <property type="evidence" value="ECO:0007669"/>
    <property type="project" value="TreeGrafter"/>
</dbReference>
<dbReference type="Proteomes" id="UP001392437">
    <property type="component" value="Unassembled WGS sequence"/>
</dbReference>
<proteinExistence type="predicted"/>
<dbReference type="GO" id="GO:0005634">
    <property type="term" value="C:nucleus"/>
    <property type="evidence" value="ECO:0007669"/>
    <property type="project" value="TreeGrafter"/>
</dbReference>
<dbReference type="PANTHER" id="PTHR48070">
    <property type="entry name" value="ESTERASE OVCA2"/>
    <property type="match status" value="1"/>
</dbReference>
<feature type="region of interest" description="Disordered" evidence="2">
    <location>
        <begin position="1"/>
        <end position="22"/>
    </location>
</feature>
<reference evidence="4 5" key="1">
    <citation type="submission" date="2023-01" db="EMBL/GenBank/DDBJ databases">
        <title>Analysis of 21 Apiospora genomes using comparative genomics revels a genus with tremendous synthesis potential of carbohydrate active enzymes and secondary metabolites.</title>
        <authorList>
            <person name="Sorensen T."/>
        </authorList>
    </citation>
    <scope>NUCLEOTIDE SEQUENCE [LARGE SCALE GENOMIC DNA]</scope>
    <source>
        <strain evidence="4 5">CBS 117206</strain>
    </source>
</reference>
<sequence>MSSTAAPPSSSKPAKNTNKPAAIPAPAKRELKILMLHGYTQSGPLFKNKTGALNKLLNKALSPPPYNYTVSLVYPTGPHNLRPADIPGYQPPEDGGAVDDGAPSDNWGWFRHDAATGTYRGFAEGMHRVAEAIRDAGGVDGVLGFSQGGAQAALVAAALESDRRPLPAALAGDEGSWARALRAANGGRALRFCVVYSGFVARDEALQWLNEGGMATPSLHFLGGWTRSRGLVEACGAEGDGPGGRARVLVHPGGHYVPVSKEWTMPVVGFLREVLAEEPAEDRARETL</sequence>
<dbReference type="GO" id="GO:0005737">
    <property type="term" value="C:cytoplasm"/>
    <property type="evidence" value="ECO:0007669"/>
    <property type="project" value="TreeGrafter"/>
</dbReference>
<dbReference type="EMBL" id="JAQQWP010000001">
    <property type="protein sequence ID" value="KAK8131852.1"/>
    <property type="molecule type" value="Genomic_DNA"/>
</dbReference>
<dbReference type="GO" id="GO:0016787">
    <property type="term" value="F:hydrolase activity"/>
    <property type="evidence" value="ECO:0007669"/>
    <property type="project" value="UniProtKB-KW"/>
</dbReference>
<comment type="caution">
    <text evidence="4">The sequence shown here is derived from an EMBL/GenBank/DDBJ whole genome shotgun (WGS) entry which is preliminary data.</text>
</comment>
<evidence type="ECO:0000256" key="1">
    <source>
        <dbReference type="ARBA" id="ARBA00022801"/>
    </source>
</evidence>
<evidence type="ECO:0000313" key="4">
    <source>
        <dbReference type="EMBL" id="KAK8131852.1"/>
    </source>
</evidence>
<dbReference type="InterPro" id="IPR005645">
    <property type="entry name" value="FSH-like_dom"/>
</dbReference>
<name>A0AAW0RAB6_9PEZI</name>
<keyword evidence="1" id="KW-0378">Hydrolase</keyword>
<accession>A0AAW0RAB6</accession>
<feature type="domain" description="Serine hydrolase" evidence="3">
    <location>
        <begin position="29"/>
        <end position="266"/>
    </location>
</feature>
<protein>
    <recommendedName>
        <fullName evidence="3">Serine hydrolase domain-containing protein</fullName>
    </recommendedName>
</protein>
<feature type="compositionally biased region" description="Low complexity" evidence="2">
    <location>
        <begin position="1"/>
        <end position="20"/>
    </location>
</feature>
<evidence type="ECO:0000256" key="2">
    <source>
        <dbReference type="SAM" id="MobiDB-lite"/>
    </source>
</evidence>
<dbReference type="AlphaFoldDB" id="A0AAW0RAB6"/>
<dbReference type="Pfam" id="PF03959">
    <property type="entry name" value="FSH1"/>
    <property type="match status" value="1"/>
</dbReference>
<organism evidence="4 5">
    <name type="scientific">Apiospora kogelbergensis</name>
    <dbReference type="NCBI Taxonomy" id="1337665"/>
    <lineage>
        <taxon>Eukaryota</taxon>
        <taxon>Fungi</taxon>
        <taxon>Dikarya</taxon>
        <taxon>Ascomycota</taxon>
        <taxon>Pezizomycotina</taxon>
        <taxon>Sordariomycetes</taxon>
        <taxon>Xylariomycetidae</taxon>
        <taxon>Amphisphaeriales</taxon>
        <taxon>Apiosporaceae</taxon>
        <taxon>Apiospora</taxon>
    </lineage>
</organism>
<dbReference type="SUPFAM" id="SSF53474">
    <property type="entry name" value="alpha/beta-Hydrolases"/>
    <property type="match status" value="1"/>
</dbReference>
<gene>
    <name evidence="4" type="ORF">PG999_000025</name>
</gene>
<keyword evidence="5" id="KW-1185">Reference proteome</keyword>
<evidence type="ECO:0000259" key="3">
    <source>
        <dbReference type="Pfam" id="PF03959"/>
    </source>
</evidence>
<dbReference type="InterPro" id="IPR050593">
    <property type="entry name" value="LovG"/>
</dbReference>
<dbReference type="PANTHER" id="PTHR48070:SF6">
    <property type="entry name" value="ESTERASE OVCA2"/>
    <property type="match status" value="1"/>
</dbReference>